<dbReference type="EMBL" id="CM042038">
    <property type="protein sequence ID" value="KAI3731831.1"/>
    <property type="molecule type" value="Genomic_DNA"/>
</dbReference>
<organism evidence="1 2">
    <name type="scientific">Smallanthus sonchifolius</name>
    <dbReference type="NCBI Taxonomy" id="185202"/>
    <lineage>
        <taxon>Eukaryota</taxon>
        <taxon>Viridiplantae</taxon>
        <taxon>Streptophyta</taxon>
        <taxon>Embryophyta</taxon>
        <taxon>Tracheophyta</taxon>
        <taxon>Spermatophyta</taxon>
        <taxon>Magnoliopsida</taxon>
        <taxon>eudicotyledons</taxon>
        <taxon>Gunneridae</taxon>
        <taxon>Pentapetalae</taxon>
        <taxon>asterids</taxon>
        <taxon>campanulids</taxon>
        <taxon>Asterales</taxon>
        <taxon>Asteraceae</taxon>
        <taxon>Asteroideae</taxon>
        <taxon>Heliantheae alliance</taxon>
        <taxon>Millerieae</taxon>
        <taxon>Smallanthus</taxon>
    </lineage>
</organism>
<keyword evidence="2" id="KW-1185">Reference proteome</keyword>
<evidence type="ECO:0000313" key="1">
    <source>
        <dbReference type="EMBL" id="KAI3731831.1"/>
    </source>
</evidence>
<name>A0ACB9CC32_9ASTR</name>
<accession>A0ACB9CC32</accession>
<evidence type="ECO:0000313" key="2">
    <source>
        <dbReference type="Proteomes" id="UP001056120"/>
    </source>
</evidence>
<gene>
    <name evidence="1" type="ORF">L1987_63021</name>
</gene>
<dbReference type="Proteomes" id="UP001056120">
    <property type="component" value="Linkage Group LG21"/>
</dbReference>
<protein>
    <submittedName>
        <fullName evidence="1">Uncharacterized protein</fullName>
    </submittedName>
</protein>
<sequence>MLEPSFTLRGSFLIYKYIATSKSLALHQGLSGMHIWSAIKSKLEGRSDNEIKNYWHTHLKKHANHNSARETTEQHDTNLSSVCEANVAEKKLQDDNAYNHFGSLFLETCEDDSSSSVEWKHDYYDLRSPGTIKDLQGFWEQLCPLETLDLGARHEDMSFGHVFLCSYNDATTSDSEAVDILDLSCTHVQSFQMAALLIKLS</sequence>
<reference evidence="1 2" key="2">
    <citation type="journal article" date="2022" name="Mol. Ecol. Resour.">
        <title>The genomes of chicory, endive, great burdock and yacon provide insights into Asteraceae paleo-polyploidization history and plant inulin production.</title>
        <authorList>
            <person name="Fan W."/>
            <person name="Wang S."/>
            <person name="Wang H."/>
            <person name="Wang A."/>
            <person name="Jiang F."/>
            <person name="Liu H."/>
            <person name="Zhao H."/>
            <person name="Xu D."/>
            <person name="Zhang Y."/>
        </authorList>
    </citation>
    <scope>NUCLEOTIDE SEQUENCE [LARGE SCALE GENOMIC DNA]</scope>
    <source>
        <strain evidence="2">cv. Yunnan</strain>
        <tissue evidence="1">Leaves</tissue>
    </source>
</reference>
<proteinExistence type="predicted"/>
<reference evidence="2" key="1">
    <citation type="journal article" date="2022" name="Mol. Ecol. Resour.">
        <title>The genomes of chicory, endive, great burdock and yacon provide insights into Asteraceae palaeo-polyploidization history and plant inulin production.</title>
        <authorList>
            <person name="Fan W."/>
            <person name="Wang S."/>
            <person name="Wang H."/>
            <person name="Wang A."/>
            <person name="Jiang F."/>
            <person name="Liu H."/>
            <person name="Zhao H."/>
            <person name="Xu D."/>
            <person name="Zhang Y."/>
        </authorList>
    </citation>
    <scope>NUCLEOTIDE SEQUENCE [LARGE SCALE GENOMIC DNA]</scope>
    <source>
        <strain evidence="2">cv. Yunnan</strain>
    </source>
</reference>
<comment type="caution">
    <text evidence="1">The sequence shown here is derived from an EMBL/GenBank/DDBJ whole genome shotgun (WGS) entry which is preliminary data.</text>
</comment>